<keyword evidence="2" id="KW-1185">Reference proteome</keyword>
<protein>
    <submittedName>
        <fullName evidence="1">Uncharacterized protein</fullName>
    </submittedName>
</protein>
<reference evidence="1 2" key="1">
    <citation type="journal article" date="2022" name="Hortic Res">
        <title>A haplotype resolved chromosomal level avocado genome allows analysis of novel avocado genes.</title>
        <authorList>
            <person name="Nath O."/>
            <person name="Fletcher S.J."/>
            <person name="Hayward A."/>
            <person name="Shaw L.M."/>
            <person name="Masouleh A.K."/>
            <person name="Furtado A."/>
            <person name="Henry R.J."/>
            <person name="Mitter N."/>
        </authorList>
    </citation>
    <scope>NUCLEOTIDE SEQUENCE [LARGE SCALE GENOMIC DNA]</scope>
    <source>
        <strain evidence="2">cv. Hass</strain>
    </source>
</reference>
<comment type="caution">
    <text evidence="1">The sequence shown here is derived from an EMBL/GenBank/DDBJ whole genome shotgun (WGS) entry which is preliminary data.</text>
</comment>
<sequence>MASVYGFWTKWGYYKCSSVRGCPPRKHLEQALDDASMLIVTYEGEHNHTLSMSDGGAALPLESIGRTYEGGKQEESER</sequence>
<gene>
    <name evidence="1" type="ORF">MRB53_036175</name>
</gene>
<evidence type="ECO:0000313" key="1">
    <source>
        <dbReference type="EMBL" id="KAJ8616803.1"/>
    </source>
</evidence>
<dbReference type="EMBL" id="CM056820">
    <property type="protein sequence ID" value="KAJ8616803.1"/>
    <property type="molecule type" value="Genomic_DNA"/>
</dbReference>
<organism evidence="1 2">
    <name type="scientific">Persea americana</name>
    <name type="common">Avocado</name>
    <dbReference type="NCBI Taxonomy" id="3435"/>
    <lineage>
        <taxon>Eukaryota</taxon>
        <taxon>Viridiplantae</taxon>
        <taxon>Streptophyta</taxon>
        <taxon>Embryophyta</taxon>
        <taxon>Tracheophyta</taxon>
        <taxon>Spermatophyta</taxon>
        <taxon>Magnoliopsida</taxon>
        <taxon>Magnoliidae</taxon>
        <taxon>Laurales</taxon>
        <taxon>Lauraceae</taxon>
        <taxon>Persea</taxon>
    </lineage>
</organism>
<accession>A0ACC2K726</accession>
<proteinExistence type="predicted"/>
<evidence type="ECO:0000313" key="2">
    <source>
        <dbReference type="Proteomes" id="UP001234297"/>
    </source>
</evidence>
<name>A0ACC2K726_PERAE</name>
<dbReference type="Proteomes" id="UP001234297">
    <property type="component" value="Chromosome 12"/>
</dbReference>